<sequence>MSAEVRIRELGPGRYDVLDAVVEGLSPTSRYHRFHTPAPRPTPQVREALAAVDGRSHIAVAAFAPDGTPVGIARLIAVGDGQSELAVEVVDEWQGRGIGGRLVRDVVERGRAAGHRAVRAAVLAENVAAQALFFTVFPAAIALPAAHEIGFAAELARDGVLCAA</sequence>
<dbReference type="InterPro" id="IPR016181">
    <property type="entry name" value="Acyl_CoA_acyltransferase"/>
</dbReference>
<gene>
    <name evidence="2" type="ORF">GCM10017577_71900</name>
</gene>
<dbReference type="GO" id="GO:0016747">
    <property type="term" value="F:acyltransferase activity, transferring groups other than amino-acyl groups"/>
    <property type="evidence" value="ECO:0007669"/>
    <property type="project" value="InterPro"/>
</dbReference>
<comment type="caution">
    <text evidence="2">The sequence shown here is derived from an EMBL/GenBank/DDBJ whole genome shotgun (WGS) entry which is preliminary data.</text>
</comment>
<dbReference type="InterPro" id="IPR000182">
    <property type="entry name" value="GNAT_dom"/>
</dbReference>
<name>A0A9W6P1B2_9PSEU</name>
<dbReference type="EMBL" id="BSFQ01000063">
    <property type="protein sequence ID" value="GLL16035.1"/>
    <property type="molecule type" value="Genomic_DNA"/>
</dbReference>
<dbReference type="Proteomes" id="UP001143463">
    <property type="component" value="Unassembled WGS sequence"/>
</dbReference>
<dbReference type="Gene3D" id="3.40.630.30">
    <property type="match status" value="1"/>
</dbReference>
<evidence type="ECO:0000313" key="2">
    <source>
        <dbReference type="EMBL" id="GLL16035.1"/>
    </source>
</evidence>
<evidence type="ECO:0000259" key="1">
    <source>
        <dbReference type="PROSITE" id="PS51186"/>
    </source>
</evidence>
<dbReference type="SUPFAM" id="SSF55729">
    <property type="entry name" value="Acyl-CoA N-acyltransferases (Nat)"/>
    <property type="match status" value="1"/>
</dbReference>
<dbReference type="PROSITE" id="PS51186">
    <property type="entry name" value="GNAT"/>
    <property type="match status" value="1"/>
</dbReference>
<reference evidence="2" key="2">
    <citation type="submission" date="2023-01" db="EMBL/GenBank/DDBJ databases">
        <authorList>
            <person name="Sun Q."/>
            <person name="Evtushenko L."/>
        </authorList>
    </citation>
    <scope>NUCLEOTIDE SEQUENCE</scope>
    <source>
        <strain evidence="2">VKM Ac-1069</strain>
    </source>
</reference>
<dbReference type="AlphaFoldDB" id="A0A9W6P1B2"/>
<accession>A0A9W6P1B2</accession>
<feature type="domain" description="N-acetyltransferase" evidence="1">
    <location>
        <begin position="5"/>
        <end position="164"/>
    </location>
</feature>
<protein>
    <recommendedName>
        <fullName evidence="1">N-acetyltransferase domain-containing protein</fullName>
    </recommendedName>
</protein>
<evidence type="ECO:0000313" key="3">
    <source>
        <dbReference type="Proteomes" id="UP001143463"/>
    </source>
</evidence>
<dbReference type="Pfam" id="PF00583">
    <property type="entry name" value="Acetyltransf_1"/>
    <property type="match status" value="1"/>
</dbReference>
<dbReference type="RefSeq" id="WP_051737950.1">
    <property type="nucleotide sequence ID" value="NZ_BAAAUZ010000038.1"/>
</dbReference>
<proteinExistence type="predicted"/>
<keyword evidence="3" id="KW-1185">Reference proteome</keyword>
<organism evidence="2 3">
    <name type="scientific">Pseudonocardia halophobica</name>
    <dbReference type="NCBI Taxonomy" id="29401"/>
    <lineage>
        <taxon>Bacteria</taxon>
        <taxon>Bacillati</taxon>
        <taxon>Actinomycetota</taxon>
        <taxon>Actinomycetes</taxon>
        <taxon>Pseudonocardiales</taxon>
        <taxon>Pseudonocardiaceae</taxon>
        <taxon>Pseudonocardia</taxon>
    </lineage>
</organism>
<reference evidence="2" key="1">
    <citation type="journal article" date="2014" name="Int. J. Syst. Evol. Microbiol.">
        <title>Complete genome sequence of Corynebacterium casei LMG S-19264T (=DSM 44701T), isolated from a smear-ripened cheese.</title>
        <authorList>
            <consortium name="US DOE Joint Genome Institute (JGI-PGF)"/>
            <person name="Walter F."/>
            <person name="Albersmeier A."/>
            <person name="Kalinowski J."/>
            <person name="Ruckert C."/>
        </authorList>
    </citation>
    <scope>NUCLEOTIDE SEQUENCE</scope>
    <source>
        <strain evidence="2">VKM Ac-1069</strain>
    </source>
</reference>
<dbReference type="CDD" id="cd04301">
    <property type="entry name" value="NAT_SF"/>
    <property type="match status" value="1"/>
</dbReference>